<name>A0AA40F218_9PEZI</name>
<feature type="coiled-coil region" evidence="1">
    <location>
        <begin position="97"/>
        <end position="124"/>
    </location>
</feature>
<evidence type="ECO:0008006" key="4">
    <source>
        <dbReference type="Google" id="ProtNLM"/>
    </source>
</evidence>
<keyword evidence="1" id="KW-0175">Coiled coil</keyword>
<evidence type="ECO:0000313" key="2">
    <source>
        <dbReference type="EMBL" id="KAK0749780.1"/>
    </source>
</evidence>
<accession>A0AA40F218</accession>
<dbReference type="SUPFAM" id="SSF47459">
    <property type="entry name" value="HLH, helix-loop-helix DNA-binding domain"/>
    <property type="match status" value="1"/>
</dbReference>
<dbReference type="Gene3D" id="4.10.280.10">
    <property type="entry name" value="Helix-loop-helix DNA-binding domain"/>
    <property type="match status" value="1"/>
</dbReference>
<gene>
    <name evidence="2" type="ORF">B0T18DRAFT_389316</name>
</gene>
<protein>
    <recommendedName>
        <fullName evidence="4">BHLH domain-containing protein</fullName>
    </recommendedName>
</protein>
<sequence>MPISSPSAGPGSITYTATVAAKSQSKKAANKLAEKDRRNKLKEAVEELAKVVVEPCCGGRLAMDSDMEQPVEASTSAVPATQSYTRTGAVECSVHYVMCLKAQVKTLQDQLQACRAQKGDMNQEDM</sequence>
<dbReference type="Proteomes" id="UP001172155">
    <property type="component" value="Unassembled WGS sequence"/>
</dbReference>
<dbReference type="EMBL" id="JAUKUD010000003">
    <property type="protein sequence ID" value="KAK0749780.1"/>
    <property type="molecule type" value="Genomic_DNA"/>
</dbReference>
<dbReference type="GO" id="GO:0046983">
    <property type="term" value="F:protein dimerization activity"/>
    <property type="evidence" value="ECO:0007669"/>
    <property type="project" value="InterPro"/>
</dbReference>
<comment type="caution">
    <text evidence="2">The sequence shown here is derived from an EMBL/GenBank/DDBJ whole genome shotgun (WGS) entry which is preliminary data.</text>
</comment>
<evidence type="ECO:0000313" key="3">
    <source>
        <dbReference type="Proteomes" id="UP001172155"/>
    </source>
</evidence>
<dbReference type="InterPro" id="IPR036638">
    <property type="entry name" value="HLH_DNA-bd_sf"/>
</dbReference>
<evidence type="ECO:0000256" key="1">
    <source>
        <dbReference type="SAM" id="Coils"/>
    </source>
</evidence>
<keyword evidence="3" id="KW-1185">Reference proteome</keyword>
<proteinExistence type="predicted"/>
<reference evidence="2" key="1">
    <citation type="submission" date="2023-06" db="EMBL/GenBank/DDBJ databases">
        <title>Genome-scale phylogeny and comparative genomics of the fungal order Sordariales.</title>
        <authorList>
            <consortium name="Lawrence Berkeley National Laboratory"/>
            <person name="Hensen N."/>
            <person name="Bonometti L."/>
            <person name="Westerberg I."/>
            <person name="Brannstrom I.O."/>
            <person name="Guillou S."/>
            <person name="Cros-Aarteil S."/>
            <person name="Calhoun S."/>
            <person name="Haridas S."/>
            <person name="Kuo A."/>
            <person name="Mondo S."/>
            <person name="Pangilinan J."/>
            <person name="Riley R."/>
            <person name="LaButti K."/>
            <person name="Andreopoulos B."/>
            <person name="Lipzen A."/>
            <person name="Chen C."/>
            <person name="Yanf M."/>
            <person name="Daum C."/>
            <person name="Ng V."/>
            <person name="Clum A."/>
            <person name="Steindorff A."/>
            <person name="Ohm R."/>
            <person name="Martin F."/>
            <person name="Silar P."/>
            <person name="Natvig D."/>
            <person name="Lalanne C."/>
            <person name="Gautier V."/>
            <person name="Ament-velasquez S.L."/>
            <person name="Kruys A."/>
            <person name="Hutchinson M.I."/>
            <person name="Powell A.J."/>
            <person name="Barry K."/>
            <person name="Miller A.N."/>
            <person name="Grigoriev I.V."/>
            <person name="Debuchy R."/>
            <person name="Gladieux P."/>
            <person name="Thoren M.H."/>
            <person name="Johannesson H."/>
        </authorList>
    </citation>
    <scope>NUCLEOTIDE SEQUENCE</scope>
    <source>
        <strain evidence="2">SMH3187-1</strain>
    </source>
</reference>
<organism evidence="2 3">
    <name type="scientific">Schizothecium vesticola</name>
    <dbReference type="NCBI Taxonomy" id="314040"/>
    <lineage>
        <taxon>Eukaryota</taxon>
        <taxon>Fungi</taxon>
        <taxon>Dikarya</taxon>
        <taxon>Ascomycota</taxon>
        <taxon>Pezizomycotina</taxon>
        <taxon>Sordariomycetes</taxon>
        <taxon>Sordariomycetidae</taxon>
        <taxon>Sordariales</taxon>
        <taxon>Schizotheciaceae</taxon>
        <taxon>Schizothecium</taxon>
    </lineage>
</organism>
<dbReference type="AlphaFoldDB" id="A0AA40F218"/>